<name>A0AAN7I0U9_9FUNG</name>
<sequence length="1253" mass="143073">MPPILPPTEEIESTKTNGYTKHEEINGKPLNAVQETTKTMTSNNENEEKVVLPVEMASMVPLKALIGKLIHKAHADLITLTETLPSMSEVEKKRQILTYTTFVRKQFLKLLVLVKWAENANDIQMCQNIMAFLANQNQIFTSTVDFLHKIYTELPAARLRNFDIPTAVDVLTTGTYQRMPTKIKDMLTPTPLTDEEVLETFQNMNDVIRMRMFTTEVLPSPMRKYRIENGRIYFSIKNEFEVALTLMGHSNDRRWWIVSLDVFVQATSVGGASEDVDISLNDSQKQHLRVNAQKQLVPPNPDEPTKLFFPLVNMYDYLHLCCLNMQLEILYIQAAMLSKTRWMNQLKVQMNQDRTKLTVVYWRGGSPASHWARPQANSKGIKSTVLEISVSHPDQQPQPENVAVAVRDELKGLVQKAGIGASIALSDLSANEQPRVLSSLKYPKNCLDVLWDDTADLHTEKKLLDSANLNLEQLVLHVTNYHGKCIIDRFRELLISQKDFLEENGLHLAEEESRGGSQFTLVDEPSDSTPSLVVRYRHQRYISIECDARTGRVKASEAGDGCSEGDFKLRGLEDRLNNDPQDIARHLLWLRSEVVVREVIALAKQLNLQPYHPSQMNLRPEDLQKLFGDVLSDATASATTTTTTTSTTTTTASTGSSKYPSHCMFLQFSQFEDWYFIIATVKNEFKAWLCCINKTYDQNGLYQAIVDLAHFDCNQVWKDQFADKLPTTSKNIEDAYTSTTTTTANAHKRKIEVGEGDAPSTIHTDMKRRRVSMRRDESEAAFLPKIDNLSVDLRFLAKLDSLCRAYITNRMIELQLQSFKGSLKYHMRPLLQSLSSMETQVMNHPAADKMEVVCVSQRDLLKTCAYHFADDGTKRENPIETIPWIEKLLPSLKNDVLIRSFGWWDCGRGDCYVVVQEKFDWKHLQLQGNDLGDHISLDKSTNVLSFTYPHIDTCIDRFLMDWERIFMMANLTRQMSSRWFEKYSEQLSINATNLQELSFSYAKDFICTIQWSSTGKGHPRQYNIELGTTDDTNKAKPTALPTLNSRNPHWRIASFLRDVLNDKKDLIYFVQILFQTLPLMACLERLEVECAQKGDIGKVSIIPRAYDSVRVIFSAMHAIDIRFTDKATICVSDAAYHHLYYSSRTTSVDTFIAPQPYLAQAPPQQQQVTLHEGMKPIKVAQQFKFTPIDQFADLLKSMETWIFSFESKDMDRWYVSGKLWDQKTEPSAVSLQHGLLCSASLCQGILNKLQEVL</sequence>
<evidence type="ECO:0000256" key="8">
    <source>
        <dbReference type="ARBA" id="ARBA00032007"/>
    </source>
</evidence>
<keyword evidence="5 9" id="KW-0010">Activator</keyword>
<protein>
    <recommendedName>
        <fullName evidence="3 9">Mediator of RNA polymerase II transcription subunit 14</fullName>
    </recommendedName>
    <alternativeName>
        <fullName evidence="8 9">Mediator complex subunit 14</fullName>
    </alternativeName>
</protein>
<feature type="region of interest" description="Disordered" evidence="10">
    <location>
        <begin position="1"/>
        <end position="31"/>
    </location>
</feature>
<organism evidence="12 13">
    <name type="scientific">Mucor velutinosus</name>
    <dbReference type="NCBI Taxonomy" id="708070"/>
    <lineage>
        <taxon>Eukaryota</taxon>
        <taxon>Fungi</taxon>
        <taxon>Fungi incertae sedis</taxon>
        <taxon>Mucoromycota</taxon>
        <taxon>Mucoromycotina</taxon>
        <taxon>Mucoromycetes</taxon>
        <taxon>Mucorales</taxon>
        <taxon>Mucorineae</taxon>
        <taxon>Mucoraceae</taxon>
        <taxon>Mucor</taxon>
    </lineage>
</organism>
<comment type="caution">
    <text evidence="12">The sequence shown here is derived from an EMBL/GenBank/DDBJ whole genome shotgun (WGS) entry which is preliminary data.</text>
</comment>
<dbReference type="Proteomes" id="UP001304243">
    <property type="component" value="Unassembled WGS sequence"/>
</dbReference>
<keyword evidence="7 9" id="KW-0539">Nucleus</keyword>
<dbReference type="AlphaFoldDB" id="A0AAN7I0U9"/>
<keyword evidence="13" id="KW-1185">Reference proteome</keyword>
<dbReference type="PANTHER" id="PTHR12809">
    <property type="entry name" value="MEDIATOR COMPLEX SUBUNIT"/>
    <property type="match status" value="1"/>
</dbReference>
<dbReference type="Pfam" id="PF08638">
    <property type="entry name" value="Med14"/>
    <property type="match status" value="1"/>
</dbReference>
<dbReference type="GeneID" id="89954932"/>
<gene>
    <name evidence="12" type="primary">clc1_2</name>
    <name evidence="12" type="ORF">ATC70_011246</name>
</gene>
<accession>A0AAN7I0U9</accession>
<dbReference type="EMBL" id="JASEJX010000014">
    <property type="protein sequence ID" value="KAK4516276.1"/>
    <property type="molecule type" value="Genomic_DNA"/>
</dbReference>
<dbReference type="PANTHER" id="PTHR12809:SF2">
    <property type="entry name" value="MEDIATOR OF RNA POLYMERASE II TRANSCRIPTION SUBUNIT 14"/>
    <property type="match status" value="1"/>
</dbReference>
<evidence type="ECO:0000256" key="10">
    <source>
        <dbReference type="SAM" id="MobiDB-lite"/>
    </source>
</evidence>
<evidence type="ECO:0000256" key="9">
    <source>
        <dbReference type="RuleBase" id="RU365082"/>
    </source>
</evidence>
<comment type="function">
    <text evidence="9">Component of the Mediator complex, a coactivator involved in the regulated transcription of nearly all RNA polymerase II-dependent genes. Mediator functions as a bridge to convey information from gene-specific regulatory proteins to the basal RNA polymerase II transcription machinery. Mediator is recruited to promoters by direct interactions with regulatory proteins and serves as a scaffold for the assembly of a functional preinitiation complex with RNA polymerase II and the general transcription factors.</text>
</comment>
<dbReference type="InterPro" id="IPR055122">
    <property type="entry name" value="Med14_N"/>
</dbReference>
<evidence type="ECO:0000256" key="6">
    <source>
        <dbReference type="ARBA" id="ARBA00023163"/>
    </source>
</evidence>
<evidence type="ECO:0000256" key="5">
    <source>
        <dbReference type="ARBA" id="ARBA00023159"/>
    </source>
</evidence>
<dbReference type="InterPro" id="IPR013947">
    <property type="entry name" value="Mediator_Med14"/>
</dbReference>
<keyword evidence="6 9" id="KW-0804">Transcription</keyword>
<evidence type="ECO:0000256" key="1">
    <source>
        <dbReference type="ARBA" id="ARBA00004123"/>
    </source>
</evidence>
<keyword evidence="4 9" id="KW-0805">Transcription regulation</keyword>
<evidence type="ECO:0000259" key="11">
    <source>
        <dbReference type="Pfam" id="PF08638"/>
    </source>
</evidence>
<comment type="subcellular location">
    <subcellularLocation>
        <location evidence="1 9">Nucleus</location>
    </subcellularLocation>
</comment>
<dbReference type="RefSeq" id="XP_064682942.1">
    <property type="nucleotide sequence ID" value="XM_064830440.1"/>
</dbReference>
<dbReference type="GO" id="GO:0006357">
    <property type="term" value="P:regulation of transcription by RNA polymerase II"/>
    <property type="evidence" value="ECO:0007669"/>
    <property type="project" value="InterPro"/>
</dbReference>
<evidence type="ECO:0000313" key="12">
    <source>
        <dbReference type="EMBL" id="KAK4516276.1"/>
    </source>
</evidence>
<comment type="similarity">
    <text evidence="2 9">Belongs to the Mediator complex subunit 14 family.</text>
</comment>
<dbReference type="GO" id="GO:0070847">
    <property type="term" value="C:core mediator complex"/>
    <property type="evidence" value="ECO:0007669"/>
    <property type="project" value="TreeGrafter"/>
</dbReference>
<dbReference type="GO" id="GO:0003712">
    <property type="term" value="F:transcription coregulator activity"/>
    <property type="evidence" value="ECO:0007669"/>
    <property type="project" value="UniProtKB-UniRule"/>
</dbReference>
<evidence type="ECO:0000256" key="3">
    <source>
        <dbReference type="ARBA" id="ARBA00019619"/>
    </source>
</evidence>
<evidence type="ECO:0000256" key="4">
    <source>
        <dbReference type="ARBA" id="ARBA00023015"/>
    </source>
</evidence>
<proteinExistence type="inferred from homology"/>
<evidence type="ECO:0000256" key="7">
    <source>
        <dbReference type="ARBA" id="ARBA00023242"/>
    </source>
</evidence>
<evidence type="ECO:0000313" key="13">
    <source>
        <dbReference type="Proteomes" id="UP001304243"/>
    </source>
</evidence>
<comment type="subunit">
    <text evidence="9">Component of the Mediator complex.</text>
</comment>
<feature type="domain" description="Mediator complex subunit MED14 N-terminal" evidence="11">
    <location>
        <begin position="59"/>
        <end position="247"/>
    </location>
</feature>
<evidence type="ECO:0000256" key="2">
    <source>
        <dbReference type="ARBA" id="ARBA00007813"/>
    </source>
</evidence>
<reference evidence="12 13" key="1">
    <citation type="submission" date="2022-11" db="EMBL/GenBank/DDBJ databases">
        <title>Mucor velutinosus strain NIH1002 WGS.</title>
        <authorList>
            <person name="Subramanian P."/>
            <person name="Mullikin J.C."/>
            <person name="Segre J.A."/>
            <person name="Zelazny A.M."/>
        </authorList>
    </citation>
    <scope>NUCLEOTIDE SEQUENCE [LARGE SCALE GENOMIC DNA]</scope>
    <source>
        <strain evidence="12 13">NIH1002</strain>
    </source>
</reference>
<dbReference type="GO" id="GO:0016592">
    <property type="term" value="C:mediator complex"/>
    <property type="evidence" value="ECO:0007669"/>
    <property type="project" value="UniProtKB-UniRule"/>
</dbReference>